<feature type="compositionally biased region" description="Polar residues" evidence="10">
    <location>
        <begin position="548"/>
        <end position="559"/>
    </location>
</feature>
<dbReference type="RefSeq" id="XP_060452585.1">
    <property type="nucleotide sequence ID" value="XM_060599566.1"/>
</dbReference>
<evidence type="ECO:0000256" key="10">
    <source>
        <dbReference type="SAM" id="MobiDB-lite"/>
    </source>
</evidence>
<comment type="catalytic activity">
    <reaction evidence="8">
        <text>L-threonyl-[protein] + ATP = O-phospho-L-threonyl-[protein] + ADP + H(+)</text>
        <dbReference type="Rhea" id="RHEA:46608"/>
        <dbReference type="Rhea" id="RHEA-COMP:11060"/>
        <dbReference type="Rhea" id="RHEA-COMP:11605"/>
        <dbReference type="ChEBI" id="CHEBI:15378"/>
        <dbReference type="ChEBI" id="CHEBI:30013"/>
        <dbReference type="ChEBI" id="CHEBI:30616"/>
        <dbReference type="ChEBI" id="CHEBI:61977"/>
        <dbReference type="ChEBI" id="CHEBI:456216"/>
        <dbReference type="EC" id="2.7.11.1"/>
    </reaction>
</comment>
<evidence type="ECO:0000256" key="3">
    <source>
        <dbReference type="ARBA" id="ARBA00022679"/>
    </source>
</evidence>
<gene>
    <name evidence="12" type="ORF">CcaverHIS019_0100370</name>
</gene>
<keyword evidence="2" id="KW-0597">Phosphoprotein</keyword>
<feature type="region of interest" description="Disordered" evidence="10">
    <location>
        <begin position="539"/>
        <end position="638"/>
    </location>
</feature>
<dbReference type="GO" id="GO:0004674">
    <property type="term" value="F:protein serine/threonine kinase activity"/>
    <property type="evidence" value="ECO:0007669"/>
    <property type="project" value="UniProtKB-KW"/>
</dbReference>
<dbReference type="GeneID" id="85491190"/>
<dbReference type="EMBL" id="AP028212">
    <property type="protein sequence ID" value="BEI87319.1"/>
    <property type="molecule type" value="Genomic_DNA"/>
</dbReference>
<dbReference type="PROSITE" id="PS50011">
    <property type="entry name" value="PROTEIN_KINASE_DOM"/>
    <property type="match status" value="1"/>
</dbReference>
<dbReference type="GO" id="GO:0005524">
    <property type="term" value="F:ATP binding"/>
    <property type="evidence" value="ECO:0007669"/>
    <property type="project" value="UniProtKB-KW"/>
</dbReference>
<evidence type="ECO:0000256" key="4">
    <source>
        <dbReference type="ARBA" id="ARBA00022741"/>
    </source>
</evidence>
<dbReference type="Gene3D" id="1.10.510.10">
    <property type="entry name" value="Transferase(Phosphotransferase) domain 1"/>
    <property type="match status" value="1"/>
</dbReference>
<evidence type="ECO:0000256" key="7">
    <source>
        <dbReference type="ARBA" id="ARBA00038271"/>
    </source>
</evidence>
<keyword evidence="13" id="KW-1185">Reference proteome</keyword>
<dbReference type="InterPro" id="IPR045270">
    <property type="entry name" value="STKc_AGC"/>
</dbReference>
<feature type="region of interest" description="Disordered" evidence="10">
    <location>
        <begin position="716"/>
        <end position="735"/>
    </location>
</feature>
<organism evidence="12 13">
    <name type="scientific">Cutaneotrichosporon cavernicola</name>
    <dbReference type="NCBI Taxonomy" id="279322"/>
    <lineage>
        <taxon>Eukaryota</taxon>
        <taxon>Fungi</taxon>
        <taxon>Dikarya</taxon>
        <taxon>Basidiomycota</taxon>
        <taxon>Agaricomycotina</taxon>
        <taxon>Tremellomycetes</taxon>
        <taxon>Trichosporonales</taxon>
        <taxon>Trichosporonaceae</taxon>
        <taxon>Cutaneotrichosporon</taxon>
    </lineage>
</organism>
<feature type="domain" description="Protein kinase" evidence="11">
    <location>
        <begin position="77"/>
        <end position="375"/>
    </location>
</feature>
<dbReference type="PANTHER" id="PTHR22988">
    <property type="entry name" value="MYOTONIC DYSTROPHY S/T KINASE-RELATED"/>
    <property type="match status" value="1"/>
</dbReference>
<feature type="region of interest" description="Disordered" evidence="10">
    <location>
        <begin position="473"/>
        <end position="517"/>
    </location>
</feature>
<evidence type="ECO:0000313" key="13">
    <source>
        <dbReference type="Proteomes" id="UP001233271"/>
    </source>
</evidence>
<dbReference type="CDD" id="cd05123">
    <property type="entry name" value="STKc_AGC"/>
    <property type="match status" value="1"/>
</dbReference>
<keyword evidence="5" id="KW-0418">Kinase</keyword>
<sequence length="802" mass="88111">MSPPSYLHRHLLLSALLDRQDPPPPDCFSVPGQSNEAGCKLDALLLRGWSVSARRTKPQDNDILHNVDSLRLKKNDFEVLGRIGEGQFGVVDAVRCKLNGQVYALKSIEKHMAARAGVNLGLPFERHVHMLAAEKPSPAPALFTSFQSPNALHLVTQYAPCGSIWDRLCELLPAPGLDTGRMEETEIRWWARQMVDAISWIHGMGYAHRDIKPHNFLLLPDGRLWLTDFGSAAPLSQGKVARRHCMLPVGTPDYIAPEVLRIAENAMVEAAQSVHSDSEEEGDRTVRQSDLTAPGYGPDVDWWSLGATLYEMAVGRAPFWAPTIGPTYDRIMRCDLRLPEDLPPQFKSLLSGLLCLNDVRLGTTDVGEIKRHSFFNGVDWTRKPGPPPKSVTLAPIDLGTLAESFVHEYDEITERTFDHFFNSSPGLTTMSNSMSMSMVVPESTWSRWVGWSWAPHAEYFGPEKPFITISPASRVSGPRQSSAPPATHMFTPIRSGLYDTPPTAPRSAPRSLPRTRDVAERQAFAQLLRCVEASAKKKLASTRHIPGSASTVSSITSPTLWRKQQPPTPTPMSRETTTLNATFTSKAGVPVPRQLSRTSSRTDLPSRPSSRASGHSRQGSGATRTSLDGSLPSSRSGSWRLRDSAFLAKLTAAAEADKPLFSLSIRENISRPGERHRSSSLSQLGENAGHQKPPSLATEPGTGAPREPLLSIQENRKPALKTPQPPPRPVQQPKYKYGVLGADPNKLPRAATAVDVYIPPCDPGRVGDGSRLAALEAWHKSLVNGVDNLERRLAEMTARYEK</sequence>
<name>A0AA48KWN0_9TREE</name>
<keyword evidence="1" id="KW-0723">Serine/threonine-protein kinase</keyword>
<keyword evidence="4" id="KW-0547">Nucleotide-binding</keyword>
<dbReference type="InterPro" id="IPR011009">
    <property type="entry name" value="Kinase-like_dom_sf"/>
</dbReference>
<dbReference type="GO" id="GO:0005737">
    <property type="term" value="C:cytoplasm"/>
    <property type="evidence" value="ECO:0007669"/>
    <property type="project" value="TreeGrafter"/>
</dbReference>
<evidence type="ECO:0000256" key="6">
    <source>
        <dbReference type="ARBA" id="ARBA00022840"/>
    </source>
</evidence>
<evidence type="ECO:0000256" key="5">
    <source>
        <dbReference type="ARBA" id="ARBA00022777"/>
    </source>
</evidence>
<dbReference type="PANTHER" id="PTHR22988:SF71">
    <property type="entry name" value="CITRON RHO-INTERACTING KINASE"/>
    <property type="match status" value="1"/>
</dbReference>
<dbReference type="GO" id="GO:0005856">
    <property type="term" value="C:cytoskeleton"/>
    <property type="evidence" value="ECO:0007669"/>
    <property type="project" value="TreeGrafter"/>
</dbReference>
<accession>A0AA48KWN0</accession>
<evidence type="ECO:0000313" key="12">
    <source>
        <dbReference type="EMBL" id="BEI87319.1"/>
    </source>
</evidence>
<dbReference type="KEGG" id="ccac:CcaHIS019_0100370"/>
<evidence type="ECO:0000256" key="8">
    <source>
        <dbReference type="ARBA" id="ARBA00047899"/>
    </source>
</evidence>
<keyword evidence="6" id="KW-0067">ATP-binding</keyword>
<dbReference type="SMART" id="SM00220">
    <property type="entry name" value="S_TKc"/>
    <property type="match status" value="1"/>
</dbReference>
<keyword evidence="3" id="KW-0808">Transferase</keyword>
<protein>
    <recommendedName>
        <fullName evidence="11">Protein kinase domain-containing protein</fullName>
    </recommendedName>
</protein>
<dbReference type="SUPFAM" id="SSF56112">
    <property type="entry name" value="Protein kinase-like (PK-like)"/>
    <property type="match status" value="1"/>
</dbReference>
<feature type="compositionally biased region" description="Polar residues" evidence="10">
    <location>
        <begin position="595"/>
        <end position="637"/>
    </location>
</feature>
<evidence type="ECO:0000256" key="9">
    <source>
        <dbReference type="ARBA" id="ARBA00048679"/>
    </source>
</evidence>
<proteinExistence type="inferred from homology"/>
<evidence type="ECO:0000256" key="2">
    <source>
        <dbReference type="ARBA" id="ARBA00022553"/>
    </source>
</evidence>
<reference evidence="12" key="1">
    <citation type="journal article" date="2023" name="BMC Genomics">
        <title>Chromosome-level genome assemblies of Cutaneotrichosporon spp. (Trichosporonales, Basidiomycota) reveal imbalanced evolution between nucleotide sequences and chromosome synteny.</title>
        <authorList>
            <person name="Kobayashi Y."/>
            <person name="Kayamori A."/>
            <person name="Aoki K."/>
            <person name="Shiwa Y."/>
            <person name="Matsutani M."/>
            <person name="Fujita N."/>
            <person name="Sugita T."/>
            <person name="Iwasaki W."/>
            <person name="Tanaka N."/>
            <person name="Takashima M."/>
        </authorList>
    </citation>
    <scope>NUCLEOTIDE SEQUENCE</scope>
    <source>
        <strain evidence="12">HIS019</strain>
    </source>
</reference>
<dbReference type="InterPro" id="IPR050839">
    <property type="entry name" value="Rho-assoc_Ser/Thr_Kinase"/>
</dbReference>
<dbReference type="InterPro" id="IPR008271">
    <property type="entry name" value="Ser/Thr_kinase_AS"/>
</dbReference>
<dbReference type="AlphaFoldDB" id="A0AA48KWN0"/>
<dbReference type="Gene3D" id="3.30.200.20">
    <property type="entry name" value="Phosphorylase Kinase, domain 1"/>
    <property type="match status" value="1"/>
</dbReference>
<dbReference type="Pfam" id="PF00069">
    <property type="entry name" value="Pkinase"/>
    <property type="match status" value="1"/>
</dbReference>
<dbReference type="GO" id="GO:0031032">
    <property type="term" value="P:actomyosin structure organization"/>
    <property type="evidence" value="ECO:0007669"/>
    <property type="project" value="TreeGrafter"/>
</dbReference>
<feature type="region of interest" description="Disordered" evidence="10">
    <location>
        <begin position="670"/>
        <end position="708"/>
    </location>
</feature>
<dbReference type="Proteomes" id="UP001233271">
    <property type="component" value="Chromosome 1"/>
</dbReference>
<comment type="similarity">
    <text evidence="7">Belongs to the protein kinase superfamily. STE Ser/Thr protein kinase family. COT1 subfamily.</text>
</comment>
<feature type="compositionally biased region" description="Polar residues" evidence="10">
    <location>
        <begin position="473"/>
        <end position="484"/>
    </location>
</feature>
<evidence type="ECO:0000259" key="11">
    <source>
        <dbReference type="PROSITE" id="PS50011"/>
    </source>
</evidence>
<evidence type="ECO:0000256" key="1">
    <source>
        <dbReference type="ARBA" id="ARBA00022527"/>
    </source>
</evidence>
<dbReference type="PROSITE" id="PS00108">
    <property type="entry name" value="PROTEIN_KINASE_ST"/>
    <property type="match status" value="1"/>
</dbReference>
<dbReference type="InterPro" id="IPR000719">
    <property type="entry name" value="Prot_kinase_dom"/>
</dbReference>
<comment type="catalytic activity">
    <reaction evidence="9">
        <text>L-seryl-[protein] + ATP = O-phospho-L-seryl-[protein] + ADP + H(+)</text>
        <dbReference type="Rhea" id="RHEA:17989"/>
        <dbReference type="Rhea" id="RHEA-COMP:9863"/>
        <dbReference type="Rhea" id="RHEA-COMP:11604"/>
        <dbReference type="ChEBI" id="CHEBI:15378"/>
        <dbReference type="ChEBI" id="CHEBI:29999"/>
        <dbReference type="ChEBI" id="CHEBI:30616"/>
        <dbReference type="ChEBI" id="CHEBI:83421"/>
        <dbReference type="ChEBI" id="CHEBI:456216"/>
        <dbReference type="EC" id="2.7.11.1"/>
    </reaction>
</comment>
<feature type="compositionally biased region" description="Polar residues" evidence="10">
    <location>
        <begin position="571"/>
        <end position="585"/>
    </location>
</feature>